<reference evidence="1 2" key="1">
    <citation type="submission" date="2019-05" db="EMBL/GenBank/DDBJ databases">
        <title>Ruegeria sp. nov., isolated from tidal flat.</title>
        <authorList>
            <person name="Kim W."/>
        </authorList>
    </citation>
    <scope>NUCLEOTIDE SEQUENCE [LARGE SCALE GENOMIC DNA]</scope>
    <source>
        <strain evidence="1 2">CAU 1488</strain>
    </source>
</reference>
<organism evidence="1 2">
    <name type="scientific">Ruegeria sediminis</name>
    <dbReference type="NCBI Taxonomy" id="2583820"/>
    <lineage>
        <taxon>Bacteria</taxon>
        <taxon>Pseudomonadati</taxon>
        <taxon>Pseudomonadota</taxon>
        <taxon>Alphaproteobacteria</taxon>
        <taxon>Rhodobacterales</taxon>
        <taxon>Roseobacteraceae</taxon>
        <taxon>Ruegeria</taxon>
    </lineage>
</organism>
<dbReference type="EMBL" id="VCPD01000002">
    <property type="protein sequence ID" value="TMV08669.1"/>
    <property type="molecule type" value="Genomic_DNA"/>
</dbReference>
<name>A0ABY2X1D0_9RHOB</name>
<dbReference type="SUPFAM" id="SSF52540">
    <property type="entry name" value="P-loop containing nucleoside triphosphate hydrolases"/>
    <property type="match status" value="1"/>
</dbReference>
<gene>
    <name evidence="1" type="ORF">FGK63_05980</name>
</gene>
<dbReference type="RefSeq" id="WP_138840697.1">
    <property type="nucleotide sequence ID" value="NZ_VCPD01000002.1"/>
</dbReference>
<dbReference type="Proteomes" id="UP001193035">
    <property type="component" value="Unassembled WGS sequence"/>
</dbReference>
<evidence type="ECO:0000313" key="1">
    <source>
        <dbReference type="EMBL" id="TMV08669.1"/>
    </source>
</evidence>
<protein>
    <submittedName>
        <fullName evidence="1">ATPase</fullName>
    </submittedName>
</protein>
<comment type="caution">
    <text evidence="1">The sequence shown here is derived from an EMBL/GenBank/DDBJ whole genome shotgun (WGS) entry which is preliminary data.</text>
</comment>
<keyword evidence="2" id="KW-1185">Reference proteome</keyword>
<sequence>MIYGSAKEWREAARKKVLFFGMSGLGKTHVSNLLRDQGQWFHYSIDYRIGTRYMGEYIADNAKAHAMKVPFLRDLLMSDSIYIGSNISFSNLTPVSTYLGKPGNPALGGLEIEEYRRRQEQFRQAEIHALLDTEYFIDRALRLYGYPNFICDTGGSICEWVEPDDPNDRVLSDLSQHTLMIWIKGDDAHTDRLIRRFDKAPKPMSYQPEFLTRVWSEYLAVKGCAEDEVDPDAFIRWTYAQALAHRQPRYEAMARNWGVTVTDDDIGAVRDAGDFDELIERTLETRTKPT</sequence>
<evidence type="ECO:0000313" key="2">
    <source>
        <dbReference type="Proteomes" id="UP001193035"/>
    </source>
</evidence>
<accession>A0ABY2X1D0</accession>
<proteinExistence type="predicted"/>
<dbReference type="InterPro" id="IPR027417">
    <property type="entry name" value="P-loop_NTPase"/>
</dbReference>
<dbReference type="Gene3D" id="3.40.50.300">
    <property type="entry name" value="P-loop containing nucleotide triphosphate hydrolases"/>
    <property type="match status" value="1"/>
</dbReference>